<gene>
    <name evidence="9" type="ORF">B0T26DRAFT_790530</name>
</gene>
<evidence type="ECO:0000256" key="7">
    <source>
        <dbReference type="SAM" id="MobiDB-lite"/>
    </source>
</evidence>
<evidence type="ECO:0000256" key="6">
    <source>
        <dbReference type="SAM" id="Coils"/>
    </source>
</evidence>
<evidence type="ECO:0000256" key="4">
    <source>
        <dbReference type="ARBA" id="ARBA00023125"/>
    </source>
</evidence>
<dbReference type="EMBL" id="JAUIRO010000007">
    <property type="protein sequence ID" value="KAK0706976.1"/>
    <property type="molecule type" value="Genomic_DNA"/>
</dbReference>
<dbReference type="Proteomes" id="UP001172101">
    <property type="component" value="Unassembled WGS sequence"/>
</dbReference>
<dbReference type="Pfam" id="PF05460">
    <property type="entry name" value="ORC6"/>
    <property type="match status" value="1"/>
</dbReference>
<proteinExistence type="inferred from homology"/>
<feature type="coiled-coil region" evidence="6">
    <location>
        <begin position="366"/>
        <end position="393"/>
    </location>
</feature>
<evidence type="ECO:0000256" key="5">
    <source>
        <dbReference type="ARBA" id="ARBA00023242"/>
    </source>
</evidence>
<protein>
    <submittedName>
        <fullName evidence="9">Origin recognition complex subunit 6-domain-containing protein</fullName>
    </submittedName>
</protein>
<feature type="region of interest" description="Disordered" evidence="7">
    <location>
        <begin position="432"/>
        <end position="455"/>
    </location>
</feature>
<keyword evidence="5" id="KW-0539">Nucleus</keyword>
<feature type="compositionally biased region" description="Low complexity" evidence="7">
    <location>
        <begin position="133"/>
        <end position="165"/>
    </location>
</feature>
<keyword evidence="10" id="KW-1185">Reference proteome</keyword>
<dbReference type="GeneID" id="85330119"/>
<comment type="similarity">
    <text evidence="2">Belongs to the ORC6 family.</text>
</comment>
<evidence type="ECO:0000313" key="10">
    <source>
        <dbReference type="Proteomes" id="UP001172101"/>
    </source>
</evidence>
<comment type="caution">
    <text evidence="9">The sequence shown here is derived from an EMBL/GenBank/DDBJ whole genome shotgun (WGS) entry which is preliminary data.</text>
</comment>
<feature type="region of interest" description="Disordered" evidence="7">
    <location>
        <begin position="95"/>
        <end position="186"/>
    </location>
</feature>
<comment type="subcellular location">
    <subcellularLocation>
        <location evidence="1">Nucleus</location>
    </subcellularLocation>
</comment>
<sequence length="455" mass="49413">MNRSIELALVSLLPTHSATLPQPLSELASSLLAQSRIRASTLKAEEEVARPYACAHIACDRLKITLNLPPIDPRPPIPPRIYRRLYNHLDKILPAVSSSSAPGTPSRTTPGKGSIRTPSSRLRQQPGPDGQASPLGSSPSRSSHRTLATATTKAATTTITKTAQTPSRSLAQFRGTPASHKRTPKATAADNLPAWVRATVRHLIAALGPPSIGPVVMAGMESIAAAAATRAARGRHARDLGTDTGGADGWVRDNLPALLGALYLYVWRAVEWAGREMDAAAYTRMRRSVAAALAEARLGSVSAGKQTAAPDEDDTKDEDEGDDDALWEGWPGPAKVSPKDLDAAALRINKQGWLELDWARGIDDLVARGEAALTEAEALAEEDENNKHEAHETLQIRRPDTMFQERYDYLSERKKRDYAVWREKVLGRIHELERSHGHGGGRTPRRDVDAMDIDE</sequence>
<keyword evidence="3" id="KW-0235">DNA replication</keyword>
<feature type="region of interest" description="Disordered" evidence="7">
    <location>
        <begin position="300"/>
        <end position="333"/>
    </location>
</feature>
<dbReference type="GO" id="GO:0003677">
    <property type="term" value="F:DNA binding"/>
    <property type="evidence" value="ECO:0007669"/>
    <property type="project" value="UniProtKB-KW"/>
</dbReference>
<evidence type="ECO:0000256" key="3">
    <source>
        <dbReference type="ARBA" id="ARBA00022705"/>
    </source>
</evidence>
<feature type="compositionally biased region" description="Polar residues" evidence="7">
    <location>
        <begin position="96"/>
        <end position="123"/>
    </location>
</feature>
<dbReference type="RefSeq" id="XP_060292070.1">
    <property type="nucleotide sequence ID" value="XM_060446849.1"/>
</dbReference>
<evidence type="ECO:0000256" key="2">
    <source>
        <dbReference type="ARBA" id="ARBA00010840"/>
    </source>
</evidence>
<evidence type="ECO:0000256" key="1">
    <source>
        <dbReference type="ARBA" id="ARBA00004123"/>
    </source>
</evidence>
<evidence type="ECO:0000313" key="9">
    <source>
        <dbReference type="EMBL" id="KAK0706976.1"/>
    </source>
</evidence>
<dbReference type="AlphaFoldDB" id="A0AA40A0D1"/>
<keyword evidence="6" id="KW-0175">Coiled coil</keyword>
<organism evidence="9 10">
    <name type="scientific">Lasiosphaeria miniovina</name>
    <dbReference type="NCBI Taxonomy" id="1954250"/>
    <lineage>
        <taxon>Eukaryota</taxon>
        <taxon>Fungi</taxon>
        <taxon>Dikarya</taxon>
        <taxon>Ascomycota</taxon>
        <taxon>Pezizomycotina</taxon>
        <taxon>Sordariomycetes</taxon>
        <taxon>Sordariomycetidae</taxon>
        <taxon>Sordariales</taxon>
        <taxon>Lasiosphaeriaceae</taxon>
        <taxon>Lasiosphaeria</taxon>
    </lineage>
</organism>
<reference evidence="9" key="1">
    <citation type="submission" date="2023-06" db="EMBL/GenBank/DDBJ databases">
        <title>Genome-scale phylogeny and comparative genomics of the fungal order Sordariales.</title>
        <authorList>
            <consortium name="Lawrence Berkeley National Laboratory"/>
            <person name="Hensen N."/>
            <person name="Bonometti L."/>
            <person name="Westerberg I."/>
            <person name="Brannstrom I.O."/>
            <person name="Guillou S."/>
            <person name="Cros-Aarteil S."/>
            <person name="Calhoun S."/>
            <person name="Haridas S."/>
            <person name="Kuo A."/>
            <person name="Mondo S."/>
            <person name="Pangilinan J."/>
            <person name="Riley R."/>
            <person name="LaButti K."/>
            <person name="Andreopoulos B."/>
            <person name="Lipzen A."/>
            <person name="Chen C."/>
            <person name="Yanf M."/>
            <person name="Daum C."/>
            <person name="Ng V."/>
            <person name="Clum A."/>
            <person name="Steindorff A."/>
            <person name="Ohm R."/>
            <person name="Martin F."/>
            <person name="Silar P."/>
            <person name="Natvig D."/>
            <person name="Lalanne C."/>
            <person name="Gautier V."/>
            <person name="Ament-velasquez S.L."/>
            <person name="Kruys A."/>
            <person name="Hutchinson M.I."/>
            <person name="Powell A.J."/>
            <person name="Barry K."/>
            <person name="Miller A.N."/>
            <person name="Grigoriev I.V."/>
            <person name="Debuchy R."/>
            <person name="Gladieux P."/>
            <person name="Thoren M.H."/>
            <person name="Johannesson H."/>
        </authorList>
    </citation>
    <scope>NUCLEOTIDE SEQUENCE</scope>
    <source>
        <strain evidence="9">SMH2392-1A</strain>
    </source>
</reference>
<feature type="compositionally biased region" description="Acidic residues" evidence="7">
    <location>
        <begin position="310"/>
        <end position="326"/>
    </location>
</feature>
<accession>A0AA40A0D1</accession>
<evidence type="ECO:0000259" key="8">
    <source>
        <dbReference type="Pfam" id="PF05460"/>
    </source>
</evidence>
<keyword evidence="4" id="KW-0238">DNA-binding</keyword>
<dbReference type="GO" id="GO:0006260">
    <property type="term" value="P:DNA replication"/>
    <property type="evidence" value="ECO:0007669"/>
    <property type="project" value="UniProtKB-KW"/>
</dbReference>
<feature type="domain" description="ORC6 first cyclin-like" evidence="8">
    <location>
        <begin position="9"/>
        <end position="93"/>
    </location>
</feature>
<name>A0AA40A0D1_9PEZI</name>
<dbReference type="InterPro" id="IPR008721">
    <property type="entry name" value="ORC6_cyclin_first"/>
</dbReference>
<dbReference type="GO" id="GO:0005664">
    <property type="term" value="C:nuclear origin of replication recognition complex"/>
    <property type="evidence" value="ECO:0007669"/>
    <property type="project" value="InterPro"/>
</dbReference>